<proteinExistence type="predicted"/>
<dbReference type="Proteomes" id="UP001457282">
    <property type="component" value="Unassembled WGS sequence"/>
</dbReference>
<name>A0AAW1XU96_RUBAR</name>
<feature type="domain" description="OTU" evidence="1">
    <location>
        <begin position="423"/>
        <end position="515"/>
    </location>
</feature>
<gene>
    <name evidence="3" type="ORF">M0R45_016674</name>
</gene>
<protein>
    <submittedName>
        <fullName evidence="3">Uncharacterized protein</fullName>
    </submittedName>
</protein>
<dbReference type="EMBL" id="JBEDUW010000003">
    <property type="protein sequence ID" value="KAK9939996.1"/>
    <property type="molecule type" value="Genomic_DNA"/>
</dbReference>
<keyword evidence="4" id="KW-1185">Reference proteome</keyword>
<sequence>MSLSRKRAYLDIIVPPLAMGLDGVDVGEFIPQNTSNHQADPRDITLLVVPPLAMNYAKDGQPITDETTNTAENAYVEDHCTSDYSNESFVADHTFEGYVDFDEGRRHLGRQPEVKSASDLLKFPFQSNYCILALNLADAKYPLGLKRYQTPISFLEIPIRAGKRKLTSSISPNFDFSIPKSLKDKPVLTSFFNNKPRRLNSNKLFGKEIVWSNWKPGQPFQFTALDGVMNRFTTAGGQLHWLAEIALAGYKVLRGSEVGEEYDQTKKLYIWYGEQEKHYRPLVPCMSWQDHAEDYLPSEYTNESSDKMHKSCVEGVTKKQRGERRPRKVREKAGILIDEPFTVGNNRKQDPFTVRNYIEWVYSEGRKRKKPNCETFMSRWNVFNNRRLQSFVAPEIDQIHLLLENYAKDGQPITDETTNTAENAYVEDHCTSDYSNESFVADHTFEGYVDLMRDEGTWAGTPEVKSASDLLKRPITLVSGNRLAGYKVLRGSEVGEEYDQTKKLYIWYGEQEKHYRPLVPCSEYTNERLGLSPQPSVDEPYVGRVTEGKNFGDIVAEFRRLIKSCFDKEQMEVSLNNLAEGKGRRDAAIYFSDTLALATFRYVKVQKKDEEILISKIEDFTFPENFETLNLYLESKKEKGRSG</sequence>
<dbReference type="AlphaFoldDB" id="A0AAW1XU96"/>
<dbReference type="InterPro" id="IPR003323">
    <property type="entry name" value="OTU_dom"/>
</dbReference>
<evidence type="ECO:0000313" key="4">
    <source>
        <dbReference type="Proteomes" id="UP001457282"/>
    </source>
</evidence>
<feature type="domain" description="Rad21/Rec8-like protein C-terminal eukaryotic" evidence="2">
    <location>
        <begin position="572"/>
        <end position="606"/>
    </location>
</feature>
<dbReference type="Gene3D" id="3.90.70.80">
    <property type="match status" value="1"/>
</dbReference>
<organism evidence="3 4">
    <name type="scientific">Rubus argutus</name>
    <name type="common">Southern blackberry</name>
    <dbReference type="NCBI Taxonomy" id="59490"/>
    <lineage>
        <taxon>Eukaryota</taxon>
        <taxon>Viridiplantae</taxon>
        <taxon>Streptophyta</taxon>
        <taxon>Embryophyta</taxon>
        <taxon>Tracheophyta</taxon>
        <taxon>Spermatophyta</taxon>
        <taxon>Magnoliopsida</taxon>
        <taxon>eudicotyledons</taxon>
        <taxon>Gunneridae</taxon>
        <taxon>Pentapetalae</taxon>
        <taxon>rosids</taxon>
        <taxon>fabids</taxon>
        <taxon>Rosales</taxon>
        <taxon>Rosaceae</taxon>
        <taxon>Rosoideae</taxon>
        <taxon>Rosoideae incertae sedis</taxon>
        <taxon>Rubus</taxon>
    </lineage>
</organism>
<accession>A0AAW1XU96</accession>
<comment type="caution">
    <text evidence="3">The sequence shown here is derived from an EMBL/GenBank/DDBJ whole genome shotgun (WGS) entry which is preliminary data.</text>
</comment>
<reference evidence="3 4" key="1">
    <citation type="journal article" date="2023" name="G3 (Bethesda)">
        <title>A chromosome-length genome assembly and annotation of blackberry (Rubus argutus, cv. 'Hillquist').</title>
        <authorList>
            <person name="Bruna T."/>
            <person name="Aryal R."/>
            <person name="Dudchenko O."/>
            <person name="Sargent D.J."/>
            <person name="Mead D."/>
            <person name="Buti M."/>
            <person name="Cavallini A."/>
            <person name="Hytonen T."/>
            <person name="Andres J."/>
            <person name="Pham M."/>
            <person name="Weisz D."/>
            <person name="Mascagni F."/>
            <person name="Usai G."/>
            <person name="Natali L."/>
            <person name="Bassil N."/>
            <person name="Fernandez G.E."/>
            <person name="Lomsadze A."/>
            <person name="Armour M."/>
            <person name="Olukolu B."/>
            <person name="Poorten T."/>
            <person name="Britton C."/>
            <person name="Davik J."/>
            <person name="Ashrafi H."/>
            <person name="Aiden E.L."/>
            <person name="Borodovsky M."/>
            <person name="Worthington M."/>
        </authorList>
    </citation>
    <scope>NUCLEOTIDE SEQUENCE [LARGE SCALE GENOMIC DNA]</scope>
    <source>
        <strain evidence="3">PI 553951</strain>
    </source>
</reference>
<dbReference type="Pfam" id="PF04824">
    <property type="entry name" value="Rad21_Rec8"/>
    <property type="match status" value="1"/>
</dbReference>
<dbReference type="Pfam" id="PF02338">
    <property type="entry name" value="OTU"/>
    <property type="match status" value="1"/>
</dbReference>
<evidence type="ECO:0000259" key="1">
    <source>
        <dbReference type="Pfam" id="PF02338"/>
    </source>
</evidence>
<dbReference type="InterPro" id="IPR006909">
    <property type="entry name" value="Rad21/Rec8_C_eu"/>
</dbReference>
<evidence type="ECO:0000259" key="2">
    <source>
        <dbReference type="Pfam" id="PF04824"/>
    </source>
</evidence>
<evidence type="ECO:0000313" key="3">
    <source>
        <dbReference type="EMBL" id="KAK9939996.1"/>
    </source>
</evidence>